<dbReference type="InterPro" id="IPR013083">
    <property type="entry name" value="Znf_RING/FYVE/PHD"/>
</dbReference>
<dbReference type="GO" id="GO:0061630">
    <property type="term" value="F:ubiquitin protein ligase activity"/>
    <property type="evidence" value="ECO:0007669"/>
    <property type="project" value="InterPro"/>
</dbReference>
<dbReference type="EnsemblMetazoa" id="PPAI002523-RA">
    <property type="protein sequence ID" value="PPAI002523-PA"/>
    <property type="gene ID" value="PPAI002523"/>
</dbReference>
<organism evidence="2 3">
    <name type="scientific">Phlebotomus papatasi</name>
    <name type="common">Sandfly</name>
    <dbReference type="NCBI Taxonomy" id="29031"/>
    <lineage>
        <taxon>Eukaryota</taxon>
        <taxon>Metazoa</taxon>
        <taxon>Ecdysozoa</taxon>
        <taxon>Arthropoda</taxon>
        <taxon>Hexapoda</taxon>
        <taxon>Insecta</taxon>
        <taxon>Pterygota</taxon>
        <taxon>Neoptera</taxon>
        <taxon>Endopterygota</taxon>
        <taxon>Diptera</taxon>
        <taxon>Nematocera</taxon>
        <taxon>Psychodoidea</taxon>
        <taxon>Psychodidae</taxon>
        <taxon>Phlebotomus</taxon>
        <taxon>Phlebotomus</taxon>
    </lineage>
</organism>
<dbReference type="GO" id="GO:0016567">
    <property type="term" value="P:protein ubiquitination"/>
    <property type="evidence" value="ECO:0007669"/>
    <property type="project" value="TreeGrafter"/>
</dbReference>
<dbReference type="Gene3D" id="3.10.110.10">
    <property type="entry name" value="Ubiquitin Conjugating Enzyme"/>
    <property type="match status" value="1"/>
</dbReference>
<dbReference type="SUPFAM" id="SSF57850">
    <property type="entry name" value="RING/U-box"/>
    <property type="match status" value="1"/>
</dbReference>
<dbReference type="InterPro" id="IPR016135">
    <property type="entry name" value="UBQ-conjugating_enzyme/RWD"/>
</dbReference>
<name>A0A1B0D4W5_PHLPP</name>
<reference evidence="2" key="1">
    <citation type="submission" date="2022-08" db="UniProtKB">
        <authorList>
            <consortium name="EnsemblMetazoa"/>
        </authorList>
    </citation>
    <scope>IDENTIFICATION</scope>
    <source>
        <strain evidence="2">Israel</strain>
    </source>
</reference>
<dbReference type="AlphaFoldDB" id="A0A1B0D4W5"/>
<dbReference type="GO" id="GO:0033554">
    <property type="term" value="P:cellular response to stress"/>
    <property type="evidence" value="ECO:0007669"/>
    <property type="project" value="UniProtKB-ARBA"/>
</dbReference>
<evidence type="ECO:0000256" key="1">
    <source>
        <dbReference type="SAM" id="MobiDB-lite"/>
    </source>
</evidence>
<dbReference type="FunFam" id="3.30.40.10:FF:000215">
    <property type="entry name" value="E3 ubiquitin-protein ligase RNF25"/>
    <property type="match status" value="1"/>
</dbReference>
<dbReference type="Proteomes" id="UP000092462">
    <property type="component" value="Unassembled WGS sequence"/>
</dbReference>
<feature type="region of interest" description="Disordered" evidence="1">
    <location>
        <begin position="247"/>
        <end position="331"/>
    </location>
</feature>
<accession>A0A1B0D4W5</accession>
<dbReference type="GO" id="GO:0010468">
    <property type="term" value="P:regulation of gene expression"/>
    <property type="evidence" value="ECO:0007669"/>
    <property type="project" value="UniProtKB-ARBA"/>
</dbReference>
<dbReference type="Gene3D" id="3.30.40.10">
    <property type="entry name" value="Zinc/RING finger domain, C3HC4 (zinc finger)"/>
    <property type="match status" value="1"/>
</dbReference>
<sequence>MEILLDEVESLEAILMEDVSIIRNQESGFPELIETTVFPTVGGDVDRQYVCVTLQVMPQLGYPDVKPQFKLRNPRGLSDSSINAIEEAMRKKLEECIGQAVVFDLIEIVREHLTDSNLPSGQCVVCLYGFQEGDEFTKTVCYHYLHSYCLARHLNASRRNYQEEYDKLPGGRRSKQSHIRPPVLFVSISDEVEPLDCAQPPVELENAPNFQLTEEIRDLQAKMADLFLRQKIRGGIIDVDADEGNVISIDNDEDTPDGQKASDTSPDEPPPENLPQTPTRRGGGYPHQRGITRSSQQRTHHAGNHNHSYRRNHRNRRSGPGRDQPCGSHPR</sequence>
<dbReference type="VEuPathDB" id="VectorBase:PPAI002523"/>
<dbReference type="GO" id="GO:0005634">
    <property type="term" value="C:nucleus"/>
    <property type="evidence" value="ECO:0007669"/>
    <property type="project" value="TreeGrafter"/>
</dbReference>
<dbReference type="VEuPathDB" id="VectorBase:PPAPM1_006584"/>
<proteinExistence type="predicted"/>
<dbReference type="FunFam" id="3.10.110.10:FF:000050">
    <property type="entry name" value="eIF-2-alpha kinase GCN2"/>
    <property type="match status" value="1"/>
</dbReference>
<dbReference type="PANTHER" id="PTHR13198:SF4">
    <property type="entry name" value="E3 UBIQUITIN-PROTEIN LIGASE RNF25"/>
    <property type="match status" value="1"/>
</dbReference>
<evidence type="ECO:0000313" key="2">
    <source>
        <dbReference type="EnsemblMetazoa" id="PPAI002523-PA"/>
    </source>
</evidence>
<dbReference type="InterPro" id="IPR006575">
    <property type="entry name" value="RWD_dom"/>
</dbReference>
<dbReference type="SMART" id="SM00591">
    <property type="entry name" value="RWD"/>
    <property type="match status" value="1"/>
</dbReference>
<dbReference type="InterPro" id="IPR039133">
    <property type="entry name" value="RNF25"/>
</dbReference>
<feature type="compositionally biased region" description="Basic residues" evidence="1">
    <location>
        <begin position="298"/>
        <end position="319"/>
    </location>
</feature>
<dbReference type="PANTHER" id="PTHR13198">
    <property type="entry name" value="RING FINGER PROTEIN 25"/>
    <property type="match status" value="1"/>
</dbReference>
<keyword evidence="3" id="KW-1185">Reference proteome</keyword>
<dbReference type="Pfam" id="PF05773">
    <property type="entry name" value="RWD"/>
    <property type="match status" value="1"/>
</dbReference>
<dbReference type="EMBL" id="AJVK01024889">
    <property type="status" value="NOT_ANNOTATED_CDS"/>
    <property type="molecule type" value="Genomic_DNA"/>
</dbReference>
<dbReference type="SUPFAM" id="SSF54495">
    <property type="entry name" value="UBC-like"/>
    <property type="match status" value="1"/>
</dbReference>
<dbReference type="GO" id="GO:0009893">
    <property type="term" value="P:positive regulation of metabolic process"/>
    <property type="evidence" value="ECO:0007669"/>
    <property type="project" value="UniProtKB-ARBA"/>
</dbReference>
<dbReference type="PROSITE" id="PS50908">
    <property type="entry name" value="RWD"/>
    <property type="match status" value="1"/>
</dbReference>
<dbReference type="GO" id="GO:0051246">
    <property type="term" value="P:regulation of protein metabolic process"/>
    <property type="evidence" value="ECO:0007669"/>
    <property type="project" value="UniProtKB-ARBA"/>
</dbReference>
<evidence type="ECO:0000313" key="3">
    <source>
        <dbReference type="Proteomes" id="UP000092462"/>
    </source>
</evidence>
<protein>
    <submittedName>
        <fullName evidence="2">Uncharacterized protein</fullName>
    </submittedName>
</protein>
<dbReference type="CDD" id="cd23818">
    <property type="entry name" value="RWD_RNF25"/>
    <property type="match status" value="1"/>
</dbReference>